<reference evidence="30" key="1">
    <citation type="submission" date="2022-01" db="EMBL/GenBank/DDBJ databases">
        <authorList>
            <person name="King R."/>
        </authorList>
    </citation>
    <scope>NUCLEOTIDE SEQUENCE</scope>
</reference>
<dbReference type="PANTHER" id="PTHR24416:SF489">
    <property type="entry name" value="PROTEIN KINASE DOMAIN-CONTAINING PROTEIN"/>
    <property type="match status" value="1"/>
</dbReference>
<dbReference type="GO" id="GO:0004930">
    <property type="term" value="F:G protein-coupled receptor activity"/>
    <property type="evidence" value="ECO:0007669"/>
    <property type="project" value="UniProtKB-KW"/>
</dbReference>
<dbReference type="SUPFAM" id="SSF53822">
    <property type="entry name" value="Periplasmic binding protein-like I"/>
    <property type="match status" value="1"/>
</dbReference>
<feature type="region of interest" description="Disordered" evidence="26">
    <location>
        <begin position="1222"/>
        <end position="1274"/>
    </location>
</feature>
<evidence type="ECO:0000256" key="8">
    <source>
        <dbReference type="ARBA" id="ARBA00022729"/>
    </source>
</evidence>
<dbReference type="InterPro" id="IPR000719">
    <property type="entry name" value="Prot_kinase_dom"/>
</dbReference>
<dbReference type="PROSITE" id="PS00109">
    <property type="entry name" value="PROTEIN_KINASE_TYR"/>
    <property type="match status" value="1"/>
</dbReference>
<dbReference type="PANTHER" id="PTHR24416">
    <property type="entry name" value="TYROSINE-PROTEIN KINASE RECEPTOR"/>
    <property type="match status" value="1"/>
</dbReference>
<protein>
    <recommendedName>
        <fullName evidence="24">Gamma-aminobutyric acid type B receptor subunit 2</fullName>
        <ecNumber evidence="3">2.7.10.1</ecNumber>
    </recommendedName>
</protein>
<dbReference type="Proteomes" id="UP001153737">
    <property type="component" value="Chromosome 10"/>
</dbReference>
<dbReference type="EMBL" id="OU896716">
    <property type="protein sequence ID" value="CAH1117481.1"/>
    <property type="molecule type" value="Genomic_DNA"/>
</dbReference>
<evidence type="ECO:0000313" key="31">
    <source>
        <dbReference type="Proteomes" id="UP001153737"/>
    </source>
</evidence>
<evidence type="ECO:0000256" key="7">
    <source>
        <dbReference type="ARBA" id="ARBA00022692"/>
    </source>
</evidence>
<evidence type="ECO:0000256" key="5">
    <source>
        <dbReference type="ARBA" id="ARBA00022553"/>
    </source>
</evidence>
<evidence type="ECO:0000256" key="6">
    <source>
        <dbReference type="ARBA" id="ARBA00022679"/>
    </source>
</evidence>
<keyword evidence="15 27" id="KW-0472">Membrane</keyword>
<evidence type="ECO:0000256" key="2">
    <source>
        <dbReference type="ARBA" id="ARBA00004651"/>
    </source>
</evidence>
<dbReference type="CDD" id="cd06366">
    <property type="entry name" value="PBP1_GABAb_receptor"/>
    <property type="match status" value="1"/>
</dbReference>
<keyword evidence="18" id="KW-0675">Receptor</keyword>
<evidence type="ECO:0000256" key="27">
    <source>
        <dbReference type="SAM" id="Phobius"/>
    </source>
</evidence>
<dbReference type="GO" id="GO:0007169">
    <property type="term" value="P:cell surface receptor protein tyrosine kinase signaling pathway"/>
    <property type="evidence" value="ECO:0007669"/>
    <property type="project" value="TreeGrafter"/>
</dbReference>
<name>A0A9P0DD09_PHACE</name>
<dbReference type="GO" id="GO:0043235">
    <property type="term" value="C:receptor complex"/>
    <property type="evidence" value="ECO:0007669"/>
    <property type="project" value="TreeGrafter"/>
</dbReference>
<comment type="subcellular location">
    <subcellularLocation>
        <location evidence="2">Cell membrane</location>
        <topology evidence="2">Multi-pass membrane protein</topology>
    </subcellularLocation>
    <subcellularLocation>
        <location evidence="1">Membrane</location>
        <topology evidence="1">Single-pass membrane protein</topology>
    </subcellularLocation>
</comment>
<dbReference type="InterPro" id="IPR011009">
    <property type="entry name" value="Kinase-like_dom_sf"/>
</dbReference>
<evidence type="ECO:0000256" key="3">
    <source>
        <dbReference type="ARBA" id="ARBA00011902"/>
    </source>
</evidence>
<keyword evidence="17" id="KW-1015">Disulfide bond</keyword>
<keyword evidence="19" id="KW-0325">Glycoprotein</keyword>
<evidence type="ECO:0000256" key="18">
    <source>
        <dbReference type="ARBA" id="ARBA00023170"/>
    </source>
</evidence>
<keyword evidence="20" id="KW-0807">Transducer</keyword>
<dbReference type="InterPro" id="IPR028082">
    <property type="entry name" value="Peripla_BP_I"/>
</dbReference>
<comment type="catalytic activity">
    <reaction evidence="22">
        <text>L-tyrosyl-[protein] + ATP = O-phospho-L-tyrosyl-[protein] + ADP + H(+)</text>
        <dbReference type="Rhea" id="RHEA:10596"/>
        <dbReference type="Rhea" id="RHEA-COMP:10136"/>
        <dbReference type="Rhea" id="RHEA-COMP:20101"/>
        <dbReference type="ChEBI" id="CHEBI:15378"/>
        <dbReference type="ChEBI" id="CHEBI:30616"/>
        <dbReference type="ChEBI" id="CHEBI:46858"/>
        <dbReference type="ChEBI" id="CHEBI:61978"/>
        <dbReference type="ChEBI" id="CHEBI:456216"/>
        <dbReference type="EC" id="2.7.10.1"/>
    </reaction>
</comment>
<dbReference type="GO" id="GO:0004714">
    <property type="term" value="F:transmembrane receptor protein tyrosine kinase activity"/>
    <property type="evidence" value="ECO:0007669"/>
    <property type="project" value="UniProtKB-EC"/>
</dbReference>
<evidence type="ECO:0000313" key="30">
    <source>
        <dbReference type="EMBL" id="CAH1117481.1"/>
    </source>
</evidence>
<dbReference type="SMART" id="SM00219">
    <property type="entry name" value="TyrKc"/>
    <property type="match status" value="1"/>
</dbReference>
<keyword evidence="16" id="KW-0829">Tyrosine-protein kinase</keyword>
<evidence type="ECO:0000256" key="26">
    <source>
        <dbReference type="SAM" id="MobiDB-lite"/>
    </source>
</evidence>
<evidence type="ECO:0000256" key="23">
    <source>
        <dbReference type="ARBA" id="ARBA00056965"/>
    </source>
</evidence>
<dbReference type="GO" id="GO:0005524">
    <property type="term" value="F:ATP binding"/>
    <property type="evidence" value="ECO:0007669"/>
    <property type="project" value="UniProtKB-UniRule"/>
</dbReference>
<evidence type="ECO:0000256" key="12">
    <source>
        <dbReference type="ARBA" id="ARBA00022840"/>
    </source>
</evidence>
<evidence type="ECO:0000256" key="1">
    <source>
        <dbReference type="ARBA" id="ARBA00004167"/>
    </source>
</evidence>
<dbReference type="SUPFAM" id="SSF56112">
    <property type="entry name" value="Protein kinase-like (PK-like)"/>
    <property type="match status" value="1"/>
</dbReference>
<keyword evidence="11" id="KW-0418">Kinase</keyword>
<evidence type="ECO:0000256" key="13">
    <source>
        <dbReference type="ARBA" id="ARBA00022989"/>
    </source>
</evidence>
<dbReference type="Pfam" id="PF07714">
    <property type="entry name" value="PK_Tyr_Ser-Thr"/>
    <property type="match status" value="1"/>
</dbReference>
<dbReference type="FunFam" id="1.10.510.10:FF:001227">
    <property type="entry name" value="Tyrosine-protein kinase receptor"/>
    <property type="match status" value="1"/>
</dbReference>
<evidence type="ECO:0000256" key="16">
    <source>
        <dbReference type="ARBA" id="ARBA00023137"/>
    </source>
</evidence>
<evidence type="ECO:0000256" key="24">
    <source>
        <dbReference type="ARBA" id="ARBA00073785"/>
    </source>
</evidence>
<feature type="domain" description="Protein kinase" evidence="29">
    <location>
        <begin position="922"/>
        <end position="1197"/>
    </location>
</feature>
<accession>A0A9P0DD09</accession>
<evidence type="ECO:0000256" key="10">
    <source>
        <dbReference type="ARBA" id="ARBA00022741"/>
    </source>
</evidence>
<dbReference type="Pfam" id="PF01094">
    <property type="entry name" value="ANF_receptor"/>
    <property type="match status" value="1"/>
</dbReference>
<keyword evidence="21" id="KW-0393">Immunoglobulin domain</keyword>
<evidence type="ECO:0000256" key="25">
    <source>
        <dbReference type="PROSITE-ProRule" id="PRU10141"/>
    </source>
</evidence>
<dbReference type="PROSITE" id="PS00107">
    <property type="entry name" value="PROTEIN_KINASE_ATP"/>
    <property type="match status" value="1"/>
</dbReference>
<sequence length="1312" mass="150780">MLTKMKGKIRLWWWPTLLLCAVHTTWGFEEEKCIKDEEEVYPKKYFQYLENEKSLTINLDTSNRITHQLSTHIFYIYVKEVLGYPKVNITFNEDHFQIESAIERLSDYVDRNKTIPEATINLEVWASPDYDTFAKDLVKECGSVGPPGRFGWFIPKTLSGPVRRYYGPAAWTNSIQEVHWTLFLDRQLVSFFNVERDVLDRIEREIFRMDQSKYICNNSTLCRNSMYTPKQCRNQTCAVLLAPEFNSTSFLIDQIQETGLLIKVLWLGDHLQAVIEHLKERYGSDNRRSLLFFYWYPSEIVLQEENYINVQFKNNEFYNFTHEKTVGYKYEMHRLVKLAWEKVAKNAEPLYLGLRHFKLDEKDYDFLLRRYVEVKGNVKDARRNVTDVRRIACEWMQQNKEVWNNWKGYNTKQKIYIGGIFPMMATSYNGKGIAAAALKATKAINSNDSLLKDYELRLIISDGNCQPDAVMKNFIDFIADGEYYKKMVGVLGPACSETVEPIAGVSKHYRVLIVSYSAEGASFSDRLKYPYFFRTIGENQHYKHVYMSLFKRFGWKRVAALTEDGQKYTEYISLMSDELEKNGIKFIANKKFPREKSNEDMKYYLADLKSKRARIIIADVVDSVARTVMCEAYKQDMTAVQGYVWFLPVWLDNRWYDTDYYNAKLKEVINCTTKEMKEAITGYFAMTHTYYADNDSMMQEGITVGKWREQNSVNSSNYAGFAYDAVWTYAFALNNLSKTDPEAMSNLHTEVTTNKLVRLVEATDFQGLSGRIKFRGGPSRFSIISIVQWYDDTLNTIGYFHPNLTNDKPEILGGNLQLNDTAFKWFTPDGRVPADGTLPPPSCAVEGLARAFDVECQTAVIILNVIVAGVLLLGVVGVCFYMKRKYDRKVQKTKNYMKALGIPFDPRHCSDLDKWEIHRESVVINRKLGEGAFGTVYGGEANLRESDTIWTAVAVKTLKMGSTAEEKLDFLSEAEAMKRFDHKNIVKLLGVCTKDEPVYTIMEFMLYGDLKNYLLARRHLVKSKNVDESEEVSSKRLTNMAMDVARGLSYLAEMKFVHRDIASRNCLINAQRTVKIGDFGMTRAMFDNDYYKFTRRGMLPVRWMSPESLALGVFTPASDVWSFGVLLYEIITFGSFPFQGKSNAQVLELVKEGHVLDIPKGVKPQLVGLIKSCWKQESKERPTASQMVEFFANNPRLLSPCLDGPISSVQIGDSDQLDIGRKCNESSKVSPSKSANGSAFRTQNSMFEDEREPDNIPMEVCCPKEPLLGQGKSSSSNLLSRLVVGSSRRESEDDDEYLNQNVSDIRQDNTNV</sequence>
<keyword evidence="8 28" id="KW-0732">Signal</keyword>
<dbReference type="InterPro" id="IPR001245">
    <property type="entry name" value="Ser-Thr/Tyr_kinase_cat_dom"/>
</dbReference>
<keyword evidence="9" id="KW-0677">Repeat</keyword>
<keyword evidence="4" id="KW-1003">Cell membrane</keyword>
<keyword evidence="12 25" id="KW-0067">ATP-binding</keyword>
<dbReference type="EC" id="2.7.10.1" evidence="3"/>
<dbReference type="PRINTS" id="PR00109">
    <property type="entry name" value="TYRKINASE"/>
</dbReference>
<dbReference type="FunFam" id="3.30.200.20:FF:000593">
    <property type="entry name" value="Predicted protein"/>
    <property type="match status" value="1"/>
</dbReference>
<dbReference type="InterPro" id="IPR020635">
    <property type="entry name" value="Tyr_kinase_cat_dom"/>
</dbReference>
<dbReference type="InterPro" id="IPR050122">
    <property type="entry name" value="RTK"/>
</dbReference>
<keyword evidence="6" id="KW-0808">Transferase</keyword>
<dbReference type="Gene3D" id="3.40.50.2300">
    <property type="match status" value="2"/>
</dbReference>
<dbReference type="PROSITE" id="PS50011">
    <property type="entry name" value="PROTEIN_KINASE_DOM"/>
    <property type="match status" value="1"/>
</dbReference>
<keyword evidence="10 25" id="KW-0547">Nucleotide-binding</keyword>
<dbReference type="FunFam" id="3.40.50.2300:FF:000063">
    <property type="entry name" value="Gamma-aminobutyric acid type B receptor subunit"/>
    <property type="match status" value="1"/>
</dbReference>
<evidence type="ECO:0000256" key="19">
    <source>
        <dbReference type="ARBA" id="ARBA00023180"/>
    </source>
</evidence>
<feature type="compositionally biased region" description="Polar residues" evidence="26">
    <location>
        <begin position="1226"/>
        <end position="1246"/>
    </location>
</feature>
<evidence type="ECO:0000256" key="22">
    <source>
        <dbReference type="ARBA" id="ARBA00051243"/>
    </source>
</evidence>
<keyword evidence="5" id="KW-0597">Phosphoprotein</keyword>
<dbReference type="InterPro" id="IPR001828">
    <property type="entry name" value="ANF_lig-bd_rcpt"/>
</dbReference>
<evidence type="ECO:0000256" key="11">
    <source>
        <dbReference type="ARBA" id="ARBA00022777"/>
    </source>
</evidence>
<evidence type="ECO:0000256" key="14">
    <source>
        <dbReference type="ARBA" id="ARBA00023040"/>
    </source>
</evidence>
<keyword evidence="7 27" id="KW-0812">Transmembrane</keyword>
<evidence type="ECO:0000256" key="20">
    <source>
        <dbReference type="ARBA" id="ARBA00023224"/>
    </source>
</evidence>
<evidence type="ECO:0000256" key="28">
    <source>
        <dbReference type="SAM" id="SignalP"/>
    </source>
</evidence>
<comment type="function">
    <text evidence="23">Receptor for basic fibroblast growth factor.</text>
</comment>
<dbReference type="InterPro" id="IPR008266">
    <property type="entry name" value="Tyr_kinase_AS"/>
</dbReference>
<dbReference type="InterPro" id="IPR017441">
    <property type="entry name" value="Protein_kinase_ATP_BS"/>
</dbReference>
<gene>
    <name evidence="30" type="ORF">PHAECO_LOCUS1452</name>
</gene>
<keyword evidence="13 27" id="KW-1133">Transmembrane helix</keyword>
<evidence type="ECO:0000256" key="21">
    <source>
        <dbReference type="ARBA" id="ARBA00023319"/>
    </source>
</evidence>
<dbReference type="CDD" id="cd00192">
    <property type="entry name" value="PTKc"/>
    <property type="match status" value="1"/>
</dbReference>
<evidence type="ECO:0000256" key="9">
    <source>
        <dbReference type="ARBA" id="ARBA00022737"/>
    </source>
</evidence>
<feature type="signal peptide" evidence="28">
    <location>
        <begin position="1"/>
        <end position="27"/>
    </location>
</feature>
<dbReference type="Gene3D" id="1.10.510.10">
    <property type="entry name" value="Transferase(Phosphotransferase) domain 1"/>
    <property type="match status" value="1"/>
</dbReference>
<keyword evidence="14" id="KW-0297">G-protein coupled receptor</keyword>
<evidence type="ECO:0000256" key="4">
    <source>
        <dbReference type="ARBA" id="ARBA00022475"/>
    </source>
</evidence>
<proteinExistence type="predicted"/>
<organism evidence="30 31">
    <name type="scientific">Phaedon cochleariae</name>
    <name type="common">Mustard beetle</name>
    <dbReference type="NCBI Taxonomy" id="80249"/>
    <lineage>
        <taxon>Eukaryota</taxon>
        <taxon>Metazoa</taxon>
        <taxon>Ecdysozoa</taxon>
        <taxon>Arthropoda</taxon>
        <taxon>Hexapoda</taxon>
        <taxon>Insecta</taxon>
        <taxon>Pterygota</taxon>
        <taxon>Neoptera</taxon>
        <taxon>Endopterygota</taxon>
        <taxon>Coleoptera</taxon>
        <taxon>Polyphaga</taxon>
        <taxon>Cucujiformia</taxon>
        <taxon>Chrysomeloidea</taxon>
        <taxon>Chrysomelidae</taxon>
        <taxon>Chrysomelinae</taxon>
        <taxon>Chrysomelini</taxon>
        <taxon>Phaedon</taxon>
    </lineage>
</organism>
<feature type="chain" id="PRO_5040208761" description="Gamma-aminobutyric acid type B receptor subunit 2" evidence="28">
    <location>
        <begin position="28"/>
        <end position="1312"/>
    </location>
</feature>
<feature type="transmembrane region" description="Helical" evidence="27">
    <location>
        <begin position="859"/>
        <end position="882"/>
    </location>
</feature>
<keyword evidence="31" id="KW-1185">Reference proteome</keyword>
<dbReference type="GO" id="GO:0005886">
    <property type="term" value="C:plasma membrane"/>
    <property type="evidence" value="ECO:0007669"/>
    <property type="project" value="UniProtKB-SubCell"/>
</dbReference>
<evidence type="ECO:0000256" key="15">
    <source>
        <dbReference type="ARBA" id="ARBA00023136"/>
    </source>
</evidence>
<evidence type="ECO:0000259" key="29">
    <source>
        <dbReference type="PROSITE" id="PS50011"/>
    </source>
</evidence>
<feature type="binding site" evidence="25">
    <location>
        <position position="956"/>
    </location>
    <ligand>
        <name>ATP</name>
        <dbReference type="ChEBI" id="CHEBI:30616"/>
    </ligand>
</feature>
<evidence type="ECO:0000256" key="17">
    <source>
        <dbReference type="ARBA" id="ARBA00023157"/>
    </source>
</evidence>
<reference evidence="30" key="2">
    <citation type="submission" date="2022-10" db="EMBL/GenBank/DDBJ databases">
        <authorList>
            <consortium name="ENA_rothamsted_submissions"/>
            <consortium name="culmorum"/>
            <person name="King R."/>
        </authorList>
    </citation>
    <scope>NUCLEOTIDE SEQUENCE</scope>
</reference>
<dbReference type="Gene3D" id="3.30.200.20">
    <property type="entry name" value="Phosphorylase Kinase, domain 1"/>
    <property type="match status" value="1"/>
</dbReference>